<dbReference type="EMBL" id="KZ819289">
    <property type="protein sequence ID" value="PWN99089.1"/>
    <property type="molecule type" value="Genomic_DNA"/>
</dbReference>
<dbReference type="GeneID" id="37267186"/>
<feature type="compositionally biased region" description="Polar residues" evidence="1">
    <location>
        <begin position="182"/>
        <end position="194"/>
    </location>
</feature>
<keyword evidence="2" id="KW-0472">Membrane</keyword>
<sequence length="201" mass="22088">MTVETATKAAPTAVLRSVSSCRSSHEHTTHVASSRPSTGLRERLRSSAFASLLGVASCASLQMMYSTWPQRAKKSIMMMTMRASSSDELFRCKQCQHRRGHALQGGHSRGHQLWRASAAAQPERRAVVRQSEQALAGALRVQPSARLERPCGVPAQQTTMRCGSQQRGIRRPTPCPWLAPQTAPTQPKQTSTRPCGSRSRR</sequence>
<feature type="region of interest" description="Disordered" evidence="1">
    <location>
        <begin position="158"/>
        <end position="201"/>
    </location>
</feature>
<feature type="compositionally biased region" description="Polar residues" evidence="1">
    <location>
        <begin position="158"/>
        <end position="167"/>
    </location>
</feature>
<keyword evidence="2" id="KW-0812">Transmembrane</keyword>
<evidence type="ECO:0000256" key="2">
    <source>
        <dbReference type="SAM" id="Phobius"/>
    </source>
</evidence>
<evidence type="ECO:0000256" key="1">
    <source>
        <dbReference type="SAM" id="MobiDB-lite"/>
    </source>
</evidence>
<dbReference type="AlphaFoldDB" id="A0A316ZC34"/>
<protein>
    <recommendedName>
        <fullName evidence="5">C2H2-type domain-containing protein</fullName>
    </recommendedName>
</protein>
<dbReference type="Proteomes" id="UP000245946">
    <property type="component" value="Unassembled WGS sequence"/>
</dbReference>
<feature type="region of interest" description="Disordered" evidence="1">
    <location>
        <begin position="18"/>
        <end position="39"/>
    </location>
</feature>
<proteinExistence type="predicted"/>
<accession>A0A316ZC34</accession>
<keyword evidence="2" id="KW-1133">Transmembrane helix</keyword>
<keyword evidence="4" id="KW-1185">Reference proteome</keyword>
<evidence type="ECO:0000313" key="3">
    <source>
        <dbReference type="EMBL" id="PWN99089.1"/>
    </source>
</evidence>
<gene>
    <name evidence="3" type="ORF">FA09DRAFT_241557</name>
</gene>
<feature type="transmembrane region" description="Helical" evidence="2">
    <location>
        <begin position="48"/>
        <end position="68"/>
    </location>
</feature>
<evidence type="ECO:0000313" key="4">
    <source>
        <dbReference type="Proteomes" id="UP000245946"/>
    </source>
</evidence>
<dbReference type="RefSeq" id="XP_025599368.1">
    <property type="nucleotide sequence ID" value="XM_025739640.1"/>
</dbReference>
<reference evidence="3 4" key="1">
    <citation type="journal article" date="2018" name="Mol. Biol. Evol.">
        <title>Broad Genomic Sampling Reveals a Smut Pathogenic Ancestry of the Fungal Clade Ustilaginomycotina.</title>
        <authorList>
            <person name="Kijpornyongpan T."/>
            <person name="Mondo S.J."/>
            <person name="Barry K."/>
            <person name="Sandor L."/>
            <person name="Lee J."/>
            <person name="Lipzen A."/>
            <person name="Pangilinan J."/>
            <person name="LaButti K."/>
            <person name="Hainaut M."/>
            <person name="Henrissat B."/>
            <person name="Grigoriev I.V."/>
            <person name="Spatafora J.W."/>
            <person name="Aime M.C."/>
        </authorList>
    </citation>
    <scope>NUCLEOTIDE SEQUENCE [LARGE SCALE GENOMIC DNA]</scope>
    <source>
        <strain evidence="3 4">MCA 4186</strain>
    </source>
</reference>
<organism evidence="3 4">
    <name type="scientific">Tilletiopsis washingtonensis</name>
    <dbReference type="NCBI Taxonomy" id="58919"/>
    <lineage>
        <taxon>Eukaryota</taxon>
        <taxon>Fungi</taxon>
        <taxon>Dikarya</taxon>
        <taxon>Basidiomycota</taxon>
        <taxon>Ustilaginomycotina</taxon>
        <taxon>Exobasidiomycetes</taxon>
        <taxon>Entylomatales</taxon>
        <taxon>Entylomatales incertae sedis</taxon>
        <taxon>Tilletiopsis</taxon>
    </lineage>
</organism>
<evidence type="ECO:0008006" key="5">
    <source>
        <dbReference type="Google" id="ProtNLM"/>
    </source>
</evidence>
<name>A0A316ZC34_9BASI</name>